<dbReference type="AlphaFoldDB" id="A0A7J0HCP5"/>
<proteinExistence type="predicted"/>
<keyword evidence="2" id="KW-1185">Reference proteome</keyword>
<evidence type="ECO:0000313" key="2">
    <source>
        <dbReference type="Proteomes" id="UP000585474"/>
    </source>
</evidence>
<gene>
    <name evidence="1" type="ORF">Acr_28g0015330</name>
</gene>
<evidence type="ECO:0000313" key="1">
    <source>
        <dbReference type="EMBL" id="GFZ20828.1"/>
    </source>
</evidence>
<protein>
    <submittedName>
        <fullName evidence="1">Uncharacterized protein</fullName>
    </submittedName>
</protein>
<name>A0A7J0HCP5_9ERIC</name>
<accession>A0A7J0HCP5</accession>
<dbReference type="Proteomes" id="UP000585474">
    <property type="component" value="Unassembled WGS sequence"/>
</dbReference>
<organism evidence="1 2">
    <name type="scientific">Actinidia rufa</name>
    <dbReference type="NCBI Taxonomy" id="165716"/>
    <lineage>
        <taxon>Eukaryota</taxon>
        <taxon>Viridiplantae</taxon>
        <taxon>Streptophyta</taxon>
        <taxon>Embryophyta</taxon>
        <taxon>Tracheophyta</taxon>
        <taxon>Spermatophyta</taxon>
        <taxon>Magnoliopsida</taxon>
        <taxon>eudicotyledons</taxon>
        <taxon>Gunneridae</taxon>
        <taxon>Pentapetalae</taxon>
        <taxon>asterids</taxon>
        <taxon>Ericales</taxon>
        <taxon>Actinidiaceae</taxon>
        <taxon>Actinidia</taxon>
    </lineage>
</organism>
<dbReference type="EMBL" id="BJWL01000028">
    <property type="protein sequence ID" value="GFZ20828.1"/>
    <property type="molecule type" value="Genomic_DNA"/>
</dbReference>
<sequence>MPPYLNISSRIFHIRAERESLGAAKLTYLGHIPASPNLADYYHRVGDMTMGTALRLNGETKDDSVQGQKSQAKEIGGTRRRMGVGLFPGVQGAQSLKKRDLELGLMAPRIQEHILLLGKGFPELNLGNNNLGLQEGVKLMSKSNAAQ</sequence>
<comment type="caution">
    <text evidence="1">The sequence shown here is derived from an EMBL/GenBank/DDBJ whole genome shotgun (WGS) entry which is preliminary data.</text>
</comment>
<reference evidence="1 2" key="1">
    <citation type="submission" date="2019-07" db="EMBL/GenBank/DDBJ databases">
        <title>De Novo Assembly of kiwifruit Actinidia rufa.</title>
        <authorList>
            <person name="Sugita-Konishi S."/>
            <person name="Sato K."/>
            <person name="Mori E."/>
            <person name="Abe Y."/>
            <person name="Kisaki G."/>
            <person name="Hamano K."/>
            <person name="Suezawa K."/>
            <person name="Otani M."/>
            <person name="Fukuda T."/>
            <person name="Manabe T."/>
            <person name="Gomi K."/>
            <person name="Tabuchi M."/>
            <person name="Akimitsu K."/>
            <person name="Kataoka I."/>
        </authorList>
    </citation>
    <scope>NUCLEOTIDE SEQUENCE [LARGE SCALE GENOMIC DNA]</scope>
    <source>
        <strain evidence="2">cv. Fuchu</strain>
    </source>
</reference>